<dbReference type="InterPro" id="IPR050779">
    <property type="entry name" value="Transglutaminase"/>
</dbReference>
<feature type="active site" evidence="2">
    <location>
        <position position="294"/>
    </location>
</feature>
<dbReference type="GO" id="GO:0003810">
    <property type="term" value="F:protein-glutamine gamma-glutamyltransferase activity"/>
    <property type="evidence" value="ECO:0007669"/>
    <property type="project" value="Ensembl"/>
</dbReference>
<dbReference type="Pfam" id="PF00868">
    <property type="entry name" value="Transglut_N"/>
    <property type="match status" value="1"/>
</dbReference>
<evidence type="ECO:0000259" key="4">
    <source>
        <dbReference type="SMART" id="SM00460"/>
    </source>
</evidence>
<organism evidence="5 6">
    <name type="scientific">Sphenodon punctatus</name>
    <name type="common">Tuatara</name>
    <name type="synonym">Hatteria punctata</name>
    <dbReference type="NCBI Taxonomy" id="8508"/>
    <lineage>
        <taxon>Eukaryota</taxon>
        <taxon>Metazoa</taxon>
        <taxon>Chordata</taxon>
        <taxon>Craniata</taxon>
        <taxon>Vertebrata</taxon>
        <taxon>Euteleostomi</taxon>
        <taxon>Lepidosauria</taxon>
        <taxon>Sphenodontia</taxon>
        <taxon>Sphenodontidae</taxon>
        <taxon>Sphenodon</taxon>
    </lineage>
</organism>
<reference evidence="5" key="1">
    <citation type="submission" date="2025-08" db="UniProtKB">
        <authorList>
            <consortium name="Ensembl"/>
        </authorList>
    </citation>
    <scope>IDENTIFICATION</scope>
</reference>
<keyword evidence="3" id="KW-0106">Calcium</keyword>
<evidence type="ECO:0000256" key="2">
    <source>
        <dbReference type="PIRSR" id="PIRSR000459-1"/>
    </source>
</evidence>
<reference evidence="5" key="2">
    <citation type="submission" date="2025-09" db="UniProtKB">
        <authorList>
            <consortium name="Ensembl"/>
        </authorList>
    </citation>
    <scope>IDENTIFICATION</scope>
</reference>
<keyword evidence="6" id="KW-1185">Reference proteome</keyword>
<dbReference type="Gene3D" id="3.90.260.10">
    <property type="entry name" value="Transglutaminase-like"/>
    <property type="match status" value="2"/>
</dbReference>
<feature type="binding site" evidence="3">
    <location>
        <position position="411"/>
    </location>
    <ligand>
        <name>Ca(2+)</name>
        <dbReference type="ChEBI" id="CHEBI:29108"/>
    </ligand>
</feature>
<dbReference type="InterPro" id="IPR014756">
    <property type="entry name" value="Ig_E-set"/>
</dbReference>
<dbReference type="InterPro" id="IPR002931">
    <property type="entry name" value="Transglutaminase-like"/>
</dbReference>
<dbReference type="Ensembl" id="ENSSPUT00000009305.1">
    <property type="protein sequence ID" value="ENSSPUP00000008724.1"/>
    <property type="gene ID" value="ENSSPUG00000006766.1"/>
</dbReference>
<dbReference type="InterPro" id="IPR023608">
    <property type="entry name" value="Transglutaminase_animal"/>
</dbReference>
<dbReference type="PANTHER" id="PTHR11590">
    <property type="entry name" value="PROTEIN-GLUTAMINE GAMMA-GLUTAMYLTRANSFERASE"/>
    <property type="match status" value="1"/>
</dbReference>
<dbReference type="OMA" id="FREVPRN"/>
<keyword evidence="3" id="KW-0479">Metal-binding</keyword>
<dbReference type="InterPro" id="IPR038765">
    <property type="entry name" value="Papain-like_cys_pep_sf"/>
</dbReference>
<evidence type="ECO:0000313" key="5">
    <source>
        <dbReference type="Ensembl" id="ENSSPUP00000008724.1"/>
    </source>
</evidence>
<dbReference type="InterPro" id="IPR013783">
    <property type="entry name" value="Ig-like_fold"/>
</dbReference>
<feature type="active site" evidence="2">
    <location>
        <position position="280"/>
    </location>
</feature>
<dbReference type="InterPro" id="IPR001102">
    <property type="entry name" value="Transglutaminase_N"/>
</dbReference>
<dbReference type="InterPro" id="IPR036985">
    <property type="entry name" value="Transglutaminase-like_sf"/>
</dbReference>
<feature type="binding site" evidence="3">
    <location>
        <position position="359"/>
    </location>
    <ligand>
        <name>Ca(2+)</name>
        <dbReference type="ChEBI" id="CHEBI:29108"/>
    </ligand>
</feature>
<evidence type="ECO:0000313" key="6">
    <source>
        <dbReference type="Proteomes" id="UP000694392"/>
    </source>
</evidence>
<dbReference type="Gene3D" id="2.60.40.10">
    <property type="entry name" value="Immunoglobulins"/>
    <property type="match status" value="3"/>
</dbReference>
<feature type="active site" evidence="2">
    <location>
        <position position="317"/>
    </location>
</feature>
<dbReference type="GO" id="GO:0072378">
    <property type="term" value="P:blood coagulation, fibrin clot formation"/>
    <property type="evidence" value="ECO:0007669"/>
    <property type="project" value="Ensembl"/>
</dbReference>
<evidence type="ECO:0000256" key="3">
    <source>
        <dbReference type="PIRSR" id="PIRSR000459-2"/>
    </source>
</evidence>
<feature type="binding site" evidence="3">
    <location>
        <position position="406"/>
    </location>
    <ligand>
        <name>Ca(2+)</name>
        <dbReference type="ChEBI" id="CHEBI:29108"/>
    </ligand>
</feature>
<comment type="similarity">
    <text evidence="1">Belongs to the transglutaminase superfamily. Transglutaminase family.</text>
</comment>
<dbReference type="PANTHER" id="PTHR11590:SF42">
    <property type="entry name" value="COAGULATION FACTOR XIII A CHAIN"/>
    <property type="match status" value="1"/>
</dbReference>
<dbReference type="GeneTree" id="ENSGT01050000244939"/>
<gene>
    <name evidence="5" type="primary">F13A1</name>
</gene>
<name>A0A8D0GLN1_SPHPU</name>
<dbReference type="Proteomes" id="UP000694392">
    <property type="component" value="Unplaced"/>
</dbReference>
<dbReference type="FunFam" id="2.60.40.10:FF:000090">
    <property type="entry name" value="Protein-glutamine gamma-glutamyltransferase 2"/>
    <property type="match status" value="1"/>
</dbReference>
<dbReference type="Pfam" id="PF00927">
    <property type="entry name" value="Transglut_C"/>
    <property type="match status" value="2"/>
</dbReference>
<dbReference type="PIRSF" id="PIRSF000459">
    <property type="entry name" value="TGM_EBP42"/>
    <property type="match status" value="1"/>
</dbReference>
<dbReference type="SUPFAM" id="SSF54001">
    <property type="entry name" value="Cysteine proteinases"/>
    <property type="match status" value="1"/>
</dbReference>
<dbReference type="SUPFAM" id="SSF81296">
    <property type="entry name" value="E set domains"/>
    <property type="match status" value="1"/>
</dbReference>
<evidence type="ECO:0000256" key="1">
    <source>
        <dbReference type="ARBA" id="ARBA00005968"/>
    </source>
</evidence>
<dbReference type="InterPro" id="IPR036238">
    <property type="entry name" value="Transglutaminase_C_sf"/>
</dbReference>
<feature type="binding site" evidence="3">
    <location>
        <position position="357"/>
    </location>
    <ligand>
        <name>Ca(2+)</name>
        <dbReference type="ChEBI" id="CHEBI:29108"/>
    </ligand>
</feature>
<dbReference type="FunFam" id="2.60.40.10:FF:000171">
    <property type="entry name" value="protein-glutamine gamma-glutamyltransferase 6"/>
    <property type="match status" value="1"/>
</dbReference>
<feature type="domain" description="Transglutaminase-like" evidence="4">
    <location>
        <begin position="272"/>
        <end position="320"/>
    </location>
</feature>
<proteinExistence type="inferred from homology"/>
<dbReference type="SUPFAM" id="SSF49309">
    <property type="entry name" value="Transglutaminase, two C-terminal domains"/>
    <property type="match status" value="2"/>
</dbReference>
<accession>A0A8D0GLN1</accession>
<sequence>MLPSAPFTHILQVQAVHVFQGDQEVNKREHHTDRYYNPRLIVRRGQPFHIQIDFNRRYNPEKDQFWVEFIIGRYPQQNKGTYIPVPLVQELKSGEWGAKITRNDDSSVSLTIISAPNCIVGKFRFYVAVLTSYGIIRTKRNPETDTYILFNPWCPEDAVFLDDEREREEYVLNDLGVVFHGDINNIRTRSWNYGQFEEGILDACLYLMDRAELDLSGRGNPVKVGRIGAAVINAKDDDGVIVGSWDNVYDYGVAPSAWTGSVDILLEYHSSKKSVRYGQCWVFAGVFNTCKNYHCWNEAWMTRPDLPVGFGGWQVVDSTPQETSDGMYRCGPTSVQAVKHGHACFQFDTPFVYAEINSDVVYSVARRNGSRQVEQVDKTSIGKLVLTKEVGGDGMKDITEQYKFQEGTEEERLALETALMYVVKKAATQEVVQQEENDVDMDFQVEDAILGSDFKVIVTFQNKSHNHYTVKAYLSGNIVFYTGVQKSEFKKHTFNETLEPVKSKTVEVLIQSSEYMSQLLEQASLHFFVTVRVDETQKILARQKSTVLQIPKLHIKVPGEKSVGKEMTITVEFTNPLKQNLSNVWLRLDGPGLLRGTTKMFRELPTNSSLTWEEKCIRRRPGARKLISSLSCDALRHVYGELDVEIKTSA</sequence>
<dbReference type="GO" id="GO:0046872">
    <property type="term" value="F:metal ion binding"/>
    <property type="evidence" value="ECO:0007669"/>
    <property type="project" value="UniProtKB-KW"/>
</dbReference>
<dbReference type="AlphaFoldDB" id="A0A8D0GLN1"/>
<comment type="cofactor">
    <cofactor evidence="3">
        <name>Ca(2+)</name>
        <dbReference type="ChEBI" id="CHEBI:29108"/>
    </cofactor>
    <text evidence="3">Binds 1 Ca(2+) ion per subunit.</text>
</comment>
<protein>
    <submittedName>
        <fullName evidence="5">Coagulation factor XIII A chain</fullName>
    </submittedName>
</protein>
<dbReference type="SMART" id="SM00460">
    <property type="entry name" value="TGc"/>
    <property type="match status" value="1"/>
</dbReference>
<dbReference type="InterPro" id="IPR008958">
    <property type="entry name" value="Transglutaminase_C"/>
</dbReference>